<evidence type="ECO:0000313" key="2">
    <source>
        <dbReference type="EMBL" id="EHI60826.1"/>
    </source>
</evidence>
<dbReference type="AlphaFoldDB" id="G5ICH6"/>
<evidence type="ECO:0000313" key="3">
    <source>
        <dbReference type="Proteomes" id="UP000005384"/>
    </source>
</evidence>
<dbReference type="InterPro" id="IPR035093">
    <property type="entry name" value="RelE/ParE_toxin_dom_sf"/>
</dbReference>
<proteinExistence type="predicted"/>
<dbReference type="OrthoDB" id="1823658at2"/>
<evidence type="ECO:0008006" key="4">
    <source>
        <dbReference type="Google" id="ProtNLM"/>
    </source>
</evidence>
<reference evidence="2 3" key="1">
    <citation type="submission" date="2011-08" db="EMBL/GenBank/DDBJ databases">
        <title>The Genome Sequence of Clostridium hathewayi WAL-18680.</title>
        <authorList>
            <consortium name="The Broad Institute Genome Sequencing Platform"/>
            <person name="Earl A."/>
            <person name="Ward D."/>
            <person name="Feldgarden M."/>
            <person name="Gevers D."/>
            <person name="Finegold S.M."/>
            <person name="Summanen P.H."/>
            <person name="Molitoris D.R."/>
            <person name="Song M."/>
            <person name="Daigneault M."/>
            <person name="Allen-Vercoe E."/>
            <person name="Young S.K."/>
            <person name="Zeng Q."/>
            <person name="Gargeya S."/>
            <person name="Fitzgerald M."/>
            <person name="Haas B."/>
            <person name="Abouelleil A."/>
            <person name="Alvarado L."/>
            <person name="Arachchi H.M."/>
            <person name="Berlin A."/>
            <person name="Brown A."/>
            <person name="Chapman S.B."/>
            <person name="Chen Z."/>
            <person name="Dunbar C."/>
            <person name="Freedman E."/>
            <person name="Gearin G."/>
            <person name="Gellesch M."/>
            <person name="Goldberg J."/>
            <person name="Griggs A."/>
            <person name="Gujja S."/>
            <person name="Heiman D."/>
            <person name="Howarth C."/>
            <person name="Larson L."/>
            <person name="Lui A."/>
            <person name="MacDonald P.J.P."/>
            <person name="Montmayeur A."/>
            <person name="Murphy C."/>
            <person name="Neiman D."/>
            <person name="Pearson M."/>
            <person name="Priest M."/>
            <person name="Roberts A."/>
            <person name="Saif S."/>
            <person name="Shea T."/>
            <person name="Shenoy N."/>
            <person name="Sisk P."/>
            <person name="Stolte C."/>
            <person name="Sykes S."/>
            <person name="Wortman J."/>
            <person name="Nusbaum C."/>
            <person name="Birren B."/>
        </authorList>
    </citation>
    <scope>NUCLEOTIDE SEQUENCE [LARGE SCALE GENOMIC DNA]</scope>
    <source>
        <strain evidence="2 3">WAL-18680</strain>
    </source>
</reference>
<dbReference type="RefSeq" id="WP_006779188.1">
    <property type="nucleotide sequence ID" value="NZ_CP040506.1"/>
</dbReference>
<dbReference type="InterPro" id="IPR007712">
    <property type="entry name" value="RelE/ParE_toxin"/>
</dbReference>
<dbReference type="HOGENOM" id="CLU_147162_2_0_9"/>
<dbReference type="Proteomes" id="UP000005384">
    <property type="component" value="Unassembled WGS sequence"/>
</dbReference>
<protein>
    <recommendedName>
        <fullName evidence="4">Plasmid stabilization system protein</fullName>
    </recommendedName>
</protein>
<keyword evidence="3" id="KW-1185">Reference proteome</keyword>
<comment type="caution">
    <text evidence="2">The sequence shown here is derived from an EMBL/GenBank/DDBJ whole genome shotgun (WGS) entry which is preliminary data.</text>
</comment>
<keyword evidence="1" id="KW-1277">Toxin-antitoxin system</keyword>
<sequence length="112" mass="13975">MQEYKVILTWEAVYDITQIAEYIETKFGRERADQFQYDIQQEIEKLGYQTERFLKTQLFYRNYAIHKKPFSPSIIFYVKIEFTDEIHVLRVLREERNWEKMLEKQQKYTYPE</sequence>
<dbReference type="Pfam" id="PF05016">
    <property type="entry name" value="ParE_toxin"/>
    <property type="match status" value="1"/>
</dbReference>
<dbReference type="PATRIC" id="fig|742737.3.peg.1210"/>
<organism evidence="2 3">
    <name type="scientific">Hungatella hathewayi WAL-18680</name>
    <dbReference type="NCBI Taxonomy" id="742737"/>
    <lineage>
        <taxon>Bacteria</taxon>
        <taxon>Bacillati</taxon>
        <taxon>Bacillota</taxon>
        <taxon>Clostridia</taxon>
        <taxon>Lachnospirales</taxon>
        <taxon>Lachnospiraceae</taxon>
        <taxon>Hungatella</taxon>
    </lineage>
</organism>
<gene>
    <name evidence="2" type="ORF">HMPREF9473_01203</name>
</gene>
<name>G5ICH6_9FIRM</name>
<dbReference type="Gene3D" id="3.30.2310.20">
    <property type="entry name" value="RelE-like"/>
    <property type="match status" value="1"/>
</dbReference>
<dbReference type="EMBL" id="ADLN01000011">
    <property type="protein sequence ID" value="EHI60826.1"/>
    <property type="molecule type" value="Genomic_DNA"/>
</dbReference>
<evidence type="ECO:0000256" key="1">
    <source>
        <dbReference type="ARBA" id="ARBA00022649"/>
    </source>
</evidence>
<accession>G5ICH6</accession>